<feature type="compositionally biased region" description="Acidic residues" evidence="1">
    <location>
        <begin position="142"/>
        <end position="153"/>
    </location>
</feature>
<accession>A0ABD1QWI7</accession>
<evidence type="ECO:0000313" key="2">
    <source>
        <dbReference type="EMBL" id="KAL2480570.1"/>
    </source>
</evidence>
<dbReference type="AlphaFoldDB" id="A0ABD1QWI7"/>
<organism evidence="2 3">
    <name type="scientific">Abeliophyllum distichum</name>
    <dbReference type="NCBI Taxonomy" id="126358"/>
    <lineage>
        <taxon>Eukaryota</taxon>
        <taxon>Viridiplantae</taxon>
        <taxon>Streptophyta</taxon>
        <taxon>Embryophyta</taxon>
        <taxon>Tracheophyta</taxon>
        <taxon>Spermatophyta</taxon>
        <taxon>Magnoliopsida</taxon>
        <taxon>eudicotyledons</taxon>
        <taxon>Gunneridae</taxon>
        <taxon>Pentapetalae</taxon>
        <taxon>asterids</taxon>
        <taxon>lamiids</taxon>
        <taxon>Lamiales</taxon>
        <taxon>Oleaceae</taxon>
        <taxon>Forsythieae</taxon>
        <taxon>Abeliophyllum</taxon>
    </lineage>
</organism>
<feature type="region of interest" description="Disordered" evidence="1">
    <location>
        <begin position="109"/>
        <end position="153"/>
    </location>
</feature>
<feature type="compositionally biased region" description="Basic and acidic residues" evidence="1">
    <location>
        <begin position="109"/>
        <end position="120"/>
    </location>
</feature>
<name>A0ABD1QWI7_9LAMI</name>
<gene>
    <name evidence="2" type="ORF">Adt_33536</name>
</gene>
<evidence type="ECO:0000313" key="3">
    <source>
        <dbReference type="Proteomes" id="UP001604336"/>
    </source>
</evidence>
<evidence type="ECO:0000256" key="1">
    <source>
        <dbReference type="SAM" id="MobiDB-lite"/>
    </source>
</evidence>
<feature type="region of interest" description="Disordered" evidence="1">
    <location>
        <begin position="69"/>
        <end position="93"/>
    </location>
</feature>
<dbReference type="Proteomes" id="UP001604336">
    <property type="component" value="Unassembled WGS sequence"/>
</dbReference>
<sequence length="153" mass="17216">MWDRFVDNECHRISTIINDRPVILGQNLRVSSFNGNNLYPKATERNVDGIHVKYDVVFLIDPVTELDTPMHPQTSSDGILTFSGNSFSRGRKGKKIVKPIKWTLFSLKDSDSSQDEEHGGLTDTSIPSQLGENRDHSVVGDFSEEDDIPVQQQ</sequence>
<proteinExistence type="predicted"/>
<comment type="caution">
    <text evidence="2">The sequence shown here is derived from an EMBL/GenBank/DDBJ whole genome shotgun (WGS) entry which is preliminary data.</text>
</comment>
<reference evidence="3" key="1">
    <citation type="submission" date="2024-07" db="EMBL/GenBank/DDBJ databases">
        <title>Two chromosome-level genome assemblies of Korean endemic species Abeliophyllum distichum and Forsythia ovata (Oleaceae).</title>
        <authorList>
            <person name="Jang H."/>
        </authorList>
    </citation>
    <scope>NUCLEOTIDE SEQUENCE [LARGE SCALE GENOMIC DNA]</scope>
</reference>
<protein>
    <submittedName>
        <fullName evidence="2">Uncharacterized protein</fullName>
    </submittedName>
</protein>
<dbReference type="EMBL" id="JBFOLK010000010">
    <property type="protein sequence ID" value="KAL2480570.1"/>
    <property type="molecule type" value="Genomic_DNA"/>
</dbReference>
<feature type="compositionally biased region" description="Polar residues" evidence="1">
    <location>
        <begin position="122"/>
        <end position="131"/>
    </location>
</feature>
<keyword evidence="3" id="KW-1185">Reference proteome</keyword>
<feature type="compositionally biased region" description="Polar residues" evidence="1">
    <location>
        <begin position="71"/>
        <end position="88"/>
    </location>
</feature>